<name>A0A242KDV0_9ENTE</name>
<keyword evidence="1" id="KW-1133">Transmembrane helix</keyword>
<keyword evidence="1" id="KW-0812">Transmembrane</keyword>
<evidence type="ECO:0000313" key="4">
    <source>
        <dbReference type="Proteomes" id="UP000195141"/>
    </source>
</evidence>
<protein>
    <submittedName>
        <fullName evidence="2">Uncharacterized protein</fullName>
    </submittedName>
</protein>
<gene>
    <name evidence="3" type="ORF">A5888_001042</name>
    <name evidence="2" type="ORF">A5888_001052</name>
</gene>
<dbReference type="Proteomes" id="UP000195141">
    <property type="component" value="Chromosome"/>
</dbReference>
<dbReference type="AlphaFoldDB" id="A0A242KDV0"/>
<reference evidence="3" key="3">
    <citation type="submission" date="2024-03" db="EMBL/GenBank/DDBJ databases">
        <title>The Genome Sequence of Enterococcus sp. DIV0242b.</title>
        <authorList>
            <consortium name="The Broad Institute Genomics Platform"/>
            <consortium name="The Broad Institute Microbial Omics Core"/>
            <consortium name="The Broad Institute Genomic Center for Infectious Diseases"/>
            <person name="Earl A."/>
            <person name="Manson A."/>
            <person name="Gilmore M."/>
            <person name="Schwartman J."/>
            <person name="Shea T."/>
            <person name="Abouelleil A."/>
            <person name="Cao P."/>
            <person name="Chapman S."/>
            <person name="Cusick C."/>
            <person name="Young S."/>
            <person name="Neafsey D."/>
            <person name="Nusbaum C."/>
            <person name="Birren B."/>
        </authorList>
    </citation>
    <scope>NUCLEOTIDE SEQUENCE</scope>
    <source>
        <strain evidence="3">9E7_DIV0242</strain>
    </source>
</reference>
<evidence type="ECO:0000313" key="3">
    <source>
        <dbReference type="EMBL" id="WYJ89322.1"/>
    </source>
</evidence>
<dbReference type="EMBL" id="CP147247">
    <property type="protein sequence ID" value="WYJ89322.1"/>
    <property type="molecule type" value="Genomic_DNA"/>
</dbReference>
<dbReference type="RefSeq" id="WP_086348135.1">
    <property type="nucleotide sequence ID" value="NZ_CP147247.1"/>
</dbReference>
<reference evidence="2" key="1">
    <citation type="submission" date="2017-05" db="EMBL/GenBank/DDBJ databases">
        <title>The Genome Sequence of Enterococcus sp. 9E7_DIV0242.</title>
        <authorList>
            <consortium name="The Broad Institute Genomics Platform"/>
            <consortium name="The Broad Institute Genomic Center for Infectious Diseases"/>
            <person name="Earl A."/>
            <person name="Manson A."/>
            <person name="Schwartman J."/>
            <person name="Gilmore M."/>
            <person name="Abouelleil A."/>
            <person name="Cao P."/>
            <person name="Chapman S."/>
            <person name="Cusick C."/>
            <person name="Shea T."/>
            <person name="Young S."/>
            <person name="Neafsey D."/>
            <person name="Nusbaum C."/>
            <person name="Birren B."/>
        </authorList>
    </citation>
    <scope>NUCLEOTIDE SEQUENCE [LARGE SCALE GENOMIC DNA]</scope>
    <source>
        <strain evidence="2">9E7_DIV0242</strain>
    </source>
</reference>
<keyword evidence="4" id="KW-1185">Reference proteome</keyword>
<evidence type="ECO:0000256" key="1">
    <source>
        <dbReference type="SAM" id="Phobius"/>
    </source>
</evidence>
<keyword evidence="1" id="KW-0472">Membrane</keyword>
<accession>A0A242KDV0</accession>
<dbReference type="OrthoDB" id="2339504at2"/>
<sequence length="205" mass="23165">MNKVLFTRKHIIIAGLILILGVSLSVGGWFLAIEPSRKELGTMTQKLKSVKQEIIQEEALLRTVKDLPSLLESDLVKNEPIIPNGIQLQEYFDRLKQLDESINVSFQHVSFENETIFPNNEEGVQGTDPKQLRNTTVGFDVLASEEQDLLNFVKALETMNRFTKIEQVTYRCNPDSVGEDSYAFSASIVLQMYYVSYAETGKGID</sequence>
<dbReference type="EMBL" id="NGMM01000001">
    <property type="protein sequence ID" value="OTP19237.1"/>
    <property type="molecule type" value="Genomic_DNA"/>
</dbReference>
<feature type="transmembrane region" description="Helical" evidence="1">
    <location>
        <begin position="12"/>
        <end position="32"/>
    </location>
</feature>
<reference evidence="3" key="2">
    <citation type="submission" date="2017-05" db="EMBL/GenBank/DDBJ databases">
        <authorList>
            <consortium name="The Broad Institute Genomics Platform"/>
            <consortium name="The Broad Institute Genomic Center for Infectious Diseases"/>
            <person name="Earl A."/>
            <person name="Manson A."/>
            <person name="Schwartman J."/>
            <person name="Gilmore M."/>
            <person name="Abouelleil A."/>
            <person name="Cao P."/>
            <person name="Chapman S."/>
            <person name="Cusick C."/>
            <person name="Shea T."/>
            <person name="Young S."/>
            <person name="Neafsey D."/>
            <person name="Nusbaum C."/>
            <person name="Birren B."/>
        </authorList>
    </citation>
    <scope>NUCLEOTIDE SEQUENCE</scope>
    <source>
        <strain evidence="3">9E7_DIV0242</strain>
    </source>
</reference>
<organism evidence="2">
    <name type="scientific">Candidatus Enterococcus clewellii</name>
    <dbReference type="NCBI Taxonomy" id="1834193"/>
    <lineage>
        <taxon>Bacteria</taxon>
        <taxon>Bacillati</taxon>
        <taxon>Bacillota</taxon>
        <taxon>Bacilli</taxon>
        <taxon>Lactobacillales</taxon>
        <taxon>Enterococcaceae</taxon>
        <taxon>Enterococcus</taxon>
    </lineage>
</organism>
<proteinExistence type="predicted"/>
<evidence type="ECO:0000313" key="2">
    <source>
        <dbReference type="EMBL" id="OTP19237.1"/>
    </source>
</evidence>